<proteinExistence type="inferred from homology"/>
<evidence type="ECO:0000256" key="3">
    <source>
        <dbReference type="ARBA" id="ARBA00022741"/>
    </source>
</evidence>
<dbReference type="PANTHER" id="PTHR23389:SF6">
    <property type="entry name" value="REPLICATION FACTOR C SUBUNIT 1"/>
    <property type="match status" value="1"/>
</dbReference>
<reference evidence="6" key="1">
    <citation type="journal article" date="2020" name="Nature">
        <title>Giant virus diversity and host interactions through global metagenomics.</title>
        <authorList>
            <person name="Schulz F."/>
            <person name="Roux S."/>
            <person name="Paez-Espino D."/>
            <person name="Jungbluth S."/>
            <person name="Walsh D.A."/>
            <person name="Denef V.J."/>
            <person name="McMahon K.D."/>
            <person name="Konstantinidis K.T."/>
            <person name="Eloe-Fadrosh E.A."/>
            <person name="Kyrpides N.C."/>
            <person name="Woyke T."/>
        </authorList>
    </citation>
    <scope>NUCLEOTIDE SEQUENCE</scope>
    <source>
        <strain evidence="6">GVMAG-M-3300023179-4</strain>
    </source>
</reference>
<evidence type="ECO:0000313" key="6">
    <source>
        <dbReference type="EMBL" id="QHT74228.1"/>
    </source>
</evidence>
<dbReference type="CDD" id="cd18140">
    <property type="entry name" value="HLD_clamp_RFC"/>
    <property type="match status" value="1"/>
</dbReference>
<dbReference type="GO" id="GO:0006260">
    <property type="term" value="P:DNA replication"/>
    <property type="evidence" value="ECO:0007669"/>
    <property type="project" value="UniProtKB-KW"/>
</dbReference>
<dbReference type="Pfam" id="PF25361">
    <property type="entry name" value="AAA_lid_RFC1"/>
    <property type="match status" value="1"/>
</dbReference>
<feature type="domain" description="DNA replication factor RFC1 C-terminal" evidence="5">
    <location>
        <begin position="290"/>
        <end position="408"/>
    </location>
</feature>
<dbReference type="GO" id="GO:0005663">
    <property type="term" value="C:DNA replication factor C complex"/>
    <property type="evidence" value="ECO:0007669"/>
    <property type="project" value="InterPro"/>
</dbReference>
<dbReference type="GO" id="GO:0003689">
    <property type="term" value="F:DNA clamp loader activity"/>
    <property type="evidence" value="ECO:0007669"/>
    <property type="project" value="InterPro"/>
</dbReference>
<evidence type="ECO:0000259" key="5">
    <source>
        <dbReference type="Pfam" id="PF08519"/>
    </source>
</evidence>
<dbReference type="Gene3D" id="1.10.8.60">
    <property type="match status" value="1"/>
</dbReference>
<dbReference type="Gene3D" id="3.40.50.300">
    <property type="entry name" value="P-loop containing nucleotide triphosphate hydrolases"/>
    <property type="match status" value="1"/>
</dbReference>
<evidence type="ECO:0000256" key="4">
    <source>
        <dbReference type="ARBA" id="ARBA00022840"/>
    </source>
</evidence>
<keyword evidence="4" id="KW-0067">ATP-binding</keyword>
<keyword evidence="3" id="KW-0547">Nucleotide-binding</keyword>
<dbReference type="PANTHER" id="PTHR23389">
    <property type="entry name" value="CHROMOSOME TRANSMISSION FIDELITY FACTOR 18"/>
    <property type="match status" value="1"/>
</dbReference>
<dbReference type="GO" id="GO:0005524">
    <property type="term" value="F:ATP binding"/>
    <property type="evidence" value="ECO:0007669"/>
    <property type="project" value="UniProtKB-KW"/>
</dbReference>
<name>A0A6C0H103_9ZZZZ</name>
<accession>A0A6C0H103</accession>
<dbReference type="GO" id="GO:0003677">
    <property type="term" value="F:DNA binding"/>
    <property type="evidence" value="ECO:0007669"/>
    <property type="project" value="InterPro"/>
</dbReference>
<dbReference type="EMBL" id="MN739843">
    <property type="protein sequence ID" value="QHT74228.1"/>
    <property type="molecule type" value="Genomic_DNA"/>
</dbReference>
<organism evidence="6">
    <name type="scientific">viral metagenome</name>
    <dbReference type="NCBI Taxonomy" id="1070528"/>
    <lineage>
        <taxon>unclassified sequences</taxon>
        <taxon>metagenomes</taxon>
        <taxon>organismal metagenomes</taxon>
    </lineage>
</organism>
<sequence length="416" mass="48769">MSLNWIKKYEPKSSKDFIGNTIVVNKMRKWLQEFPNGSASFIIIGSIGVGKTILSKILLKETGYDYIYYSSSDEKKDDIFETIINNPNKKIGVIIDDTNRINLTNEKKNVINLFLLNEIKKKFPIILISNLTHSKFINKLIQKKHCPEIKFDLPGETSLKIIINNICKNENLNISPEVINKIIEYSQKDIRKCILILEDLYLTFKNNIDETKFKQYRLYTQRKDIDCGLLISNKNLMDNYKTIQNSLKMYDKEKVLLPLMLYENYPLSIENKILNSKEKINMISEVINSLSIGDVIETNIYSDQNWYLQDTHGFFSCVKPSYNMISSNNNKFYNLNFSYDLNSVSIKNINKKNFINIKNHLPNFNNNDILYLHKIYKYQLKNKKTDKLNKILSNYNITIKNITSINNIDKTYRESP</sequence>
<evidence type="ECO:0000256" key="1">
    <source>
        <dbReference type="ARBA" id="ARBA00006116"/>
    </source>
</evidence>
<keyword evidence="2" id="KW-0235">DNA replication</keyword>
<dbReference type="AlphaFoldDB" id="A0A6C0H103"/>
<dbReference type="SUPFAM" id="SSF48019">
    <property type="entry name" value="post-AAA+ oligomerization domain-like"/>
    <property type="match status" value="1"/>
</dbReference>
<dbReference type="InterPro" id="IPR027417">
    <property type="entry name" value="P-loop_NTPase"/>
</dbReference>
<dbReference type="InterPro" id="IPR047854">
    <property type="entry name" value="RFC_lid"/>
</dbReference>
<dbReference type="Pfam" id="PF08519">
    <property type="entry name" value="RFC1"/>
    <property type="match status" value="1"/>
</dbReference>
<protein>
    <recommendedName>
        <fullName evidence="5">DNA replication factor RFC1 C-terminal domain-containing protein</fullName>
    </recommendedName>
</protein>
<dbReference type="InterPro" id="IPR013725">
    <property type="entry name" value="DNA_replication_fac_RFC1_C"/>
</dbReference>
<comment type="similarity">
    <text evidence="1">Belongs to the activator 1 large subunit family.</text>
</comment>
<dbReference type="InterPro" id="IPR008921">
    <property type="entry name" value="DNA_pol3_clamp-load_cplx_C"/>
</dbReference>
<evidence type="ECO:0000256" key="2">
    <source>
        <dbReference type="ARBA" id="ARBA00022705"/>
    </source>
</evidence>
<dbReference type="Gene3D" id="1.20.272.10">
    <property type="match status" value="1"/>
</dbReference>
<dbReference type="SUPFAM" id="SSF52540">
    <property type="entry name" value="P-loop containing nucleoside triphosphate hydrolases"/>
    <property type="match status" value="1"/>
</dbReference>